<accession>A0A6J8BKC9</accession>
<evidence type="ECO:0000313" key="1">
    <source>
        <dbReference type="EMBL" id="CAC5382727.1"/>
    </source>
</evidence>
<sequence length="337" mass="38022">MNVHCIDTKSLKAREHETGQVLEKHAKQSEHKYLLEDAIGCLNINTDQNKGDVEGMENGLNAIVEHIYRDHAHCSGFLKDGEKYKHSNLSHGKDFTSDSLRTDLAKIFLGNESVNPRKLASLSSSQANENFNNMTAAKAAKAKQYSSSASFGYRVDSSILQKNEGYAYVSEVHNVHVNPSKIYDQIIGLKPEVTDKESQEIPEIQDTTKIPLNEQEVIKAPVSRNSDIIQLAAYSETVNFSTYIFPSQAISKEASEVKHIFVNGNQMFHNSTAVQYKLAHEALTDFIIFLSSFPRTCILEGHNIKRFDTHVLYNQLHIHNMWNEFCLHVCAFCDTLN</sequence>
<dbReference type="InterPro" id="IPR036397">
    <property type="entry name" value="RNaseH_sf"/>
</dbReference>
<gene>
    <name evidence="1" type="ORF">MCOR_18524</name>
</gene>
<dbReference type="SUPFAM" id="SSF53098">
    <property type="entry name" value="Ribonuclease H-like"/>
    <property type="match status" value="1"/>
</dbReference>
<dbReference type="GO" id="GO:0003676">
    <property type="term" value="F:nucleic acid binding"/>
    <property type="evidence" value="ECO:0007669"/>
    <property type="project" value="InterPro"/>
</dbReference>
<keyword evidence="2" id="KW-1185">Reference proteome</keyword>
<organism evidence="1 2">
    <name type="scientific">Mytilus coruscus</name>
    <name type="common">Sea mussel</name>
    <dbReference type="NCBI Taxonomy" id="42192"/>
    <lineage>
        <taxon>Eukaryota</taxon>
        <taxon>Metazoa</taxon>
        <taxon>Spiralia</taxon>
        <taxon>Lophotrochozoa</taxon>
        <taxon>Mollusca</taxon>
        <taxon>Bivalvia</taxon>
        <taxon>Autobranchia</taxon>
        <taxon>Pteriomorphia</taxon>
        <taxon>Mytilida</taxon>
        <taxon>Mytiloidea</taxon>
        <taxon>Mytilidae</taxon>
        <taxon>Mytilinae</taxon>
        <taxon>Mytilus</taxon>
    </lineage>
</organism>
<proteinExistence type="predicted"/>
<dbReference type="Proteomes" id="UP000507470">
    <property type="component" value="Unassembled WGS sequence"/>
</dbReference>
<dbReference type="EMBL" id="CACVKT020003253">
    <property type="protein sequence ID" value="CAC5382727.1"/>
    <property type="molecule type" value="Genomic_DNA"/>
</dbReference>
<evidence type="ECO:0000313" key="2">
    <source>
        <dbReference type="Proteomes" id="UP000507470"/>
    </source>
</evidence>
<dbReference type="AlphaFoldDB" id="A0A6J8BKC9"/>
<name>A0A6J8BKC9_MYTCO</name>
<dbReference type="InterPro" id="IPR012337">
    <property type="entry name" value="RNaseH-like_sf"/>
</dbReference>
<dbReference type="Gene3D" id="3.30.420.10">
    <property type="entry name" value="Ribonuclease H-like superfamily/Ribonuclease H"/>
    <property type="match status" value="1"/>
</dbReference>
<protein>
    <submittedName>
        <fullName evidence="1">Uncharacterized protein</fullName>
    </submittedName>
</protein>
<reference evidence="1 2" key="1">
    <citation type="submission" date="2020-06" db="EMBL/GenBank/DDBJ databases">
        <authorList>
            <person name="Li R."/>
            <person name="Bekaert M."/>
        </authorList>
    </citation>
    <scope>NUCLEOTIDE SEQUENCE [LARGE SCALE GENOMIC DNA]</scope>
    <source>
        <strain evidence="2">wild</strain>
    </source>
</reference>